<dbReference type="InterPro" id="IPR036397">
    <property type="entry name" value="RNaseH_sf"/>
</dbReference>
<dbReference type="InterPro" id="IPR003165">
    <property type="entry name" value="Piwi"/>
</dbReference>
<dbReference type="InterPro" id="IPR012337">
    <property type="entry name" value="RNaseH-like_sf"/>
</dbReference>
<dbReference type="SMART" id="SM01163">
    <property type="entry name" value="DUF1785"/>
    <property type="match status" value="1"/>
</dbReference>
<dbReference type="InterPro" id="IPR036085">
    <property type="entry name" value="PAZ_dom_sf"/>
</dbReference>
<dbReference type="Pfam" id="PF02170">
    <property type="entry name" value="PAZ"/>
    <property type="match status" value="1"/>
</dbReference>
<reference evidence="4 5" key="1">
    <citation type="submission" date="2018-06" db="EMBL/GenBank/DDBJ databases">
        <title>Comparative genomics reveals the genomic features of Rhizophagus irregularis, R. cerebriforme, R. diaphanum and Gigaspora rosea, and their symbiotic lifestyle signature.</title>
        <authorList>
            <person name="Morin E."/>
            <person name="San Clemente H."/>
            <person name="Chen E.C.H."/>
            <person name="De La Providencia I."/>
            <person name="Hainaut M."/>
            <person name="Kuo A."/>
            <person name="Kohler A."/>
            <person name="Murat C."/>
            <person name="Tang N."/>
            <person name="Roy S."/>
            <person name="Loubradou J."/>
            <person name="Henrissat B."/>
            <person name="Grigoriev I.V."/>
            <person name="Corradi N."/>
            <person name="Roux C."/>
            <person name="Martin F.M."/>
        </authorList>
    </citation>
    <scope>NUCLEOTIDE SEQUENCE [LARGE SCALE GENOMIC DNA]</scope>
    <source>
        <strain evidence="4 5">DAOM 227022</strain>
    </source>
</reference>
<dbReference type="InterPro" id="IPR014811">
    <property type="entry name" value="ArgoL1"/>
</dbReference>
<name>A0A397SS13_9GLOM</name>
<dbReference type="InterPro" id="IPR032474">
    <property type="entry name" value="Argonaute_N"/>
</dbReference>
<organism evidence="4 5">
    <name type="scientific">Glomus cerebriforme</name>
    <dbReference type="NCBI Taxonomy" id="658196"/>
    <lineage>
        <taxon>Eukaryota</taxon>
        <taxon>Fungi</taxon>
        <taxon>Fungi incertae sedis</taxon>
        <taxon>Mucoromycota</taxon>
        <taxon>Glomeromycotina</taxon>
        <taxon>Glomeromycetes</taxon>
        <taxon>Glomerales</taxon>
        <taxon>Glomeraceae</taxon>
        <taxon>Glomus</taxon>
    </lineage>
</organism>
<feature type="domain" description="Piwi" evidence="3">
    <location>
        <begin position="507"/>
        <end position="808"/>
    </location>
</feature>
<dbReference type="InterPro" id="IPR045246">
    <property type="entry name" value="Piwi_ago-like"/>
</dbReference>
<comment type="similarity">
    <text evidence="1">Belongs to the argonaute family.</text>
</comment>
<dbReference type="SMART" id="SM00950">
    <property type="entry name" value="Piwi"/>
    <property type="match status" value="1"/>
</dbReference>
<dbReference type="Proteomes" id="UP000265703">
    <property type="component" value="Unassembled WGS sequence"/>
</dbReference>
<dbReference type="Gene3D" id="2.170.260.10">
    <property type="entry name" value="paz domain"/>
    <property type="match status" value="1"/>
</dbReference>
<dbReference type="Pfam" id="PF16487">
    <property type="entry name" value="ArgoMid"/>
    <property type="match status" value="1"/>
</dbReference>
<dbReference type="CDD" id="cd02846">
    <property type="entry name" value="PAZ_argonaute_like"/>
    <property type="match status" value="1"/>
</dbReference>
<dbReference type="SMART" id="SM00949">
    <property type="entry name" value="PAZ"/>
    <property type="match status" value="1"/>
</dbReference>
<proteinExistence type="inferred from homology"/>
<dbReference type="Pfam" id="PF16488">
    <property type="entry name" value="ArgoL2"/>
    <property type="match status" value="1"/>
</dbReference>
<keyword evidence="5" id="KW-1185">Reference proteome</keyword>
<dbReference type="EMBL" id="QKYT01000310">
    <property type="protein sequence ID" value="RIA87406.1"/>
    <property type="molecule type" value="Genomic_DNA"/>
</dbReference>
<sequence>MEAPFAITEFVKRPGLGRDGRGIKVRANFFEVLTLPENDIIQYDVTITPDVPPRLNRRVFNKFSELNRGGALGGARPVYDGRKNMFAHKDMPFGNAGTFDVNLEEDGAAVGSKRPPRLFTVKIKKVSVIRIEELLRFLNARGSCTPNCLTAIMALDILIHHEPSILYTTVRKSFFTPQGARPLSGGTEVWQGYYQSARPTKGRMMINIDLSATAFYEAGPLVQMVTKILGRRSPDDLRRGFSDRDRQKVEKSIKGLRIRDNHLPGRKRKFKIERLTPTPASNTQFDRGDGSNIDVATYFYQQHNRRLNHAYLPCVIVRKNVYLPMEVCDVIEGQRHIRKLDDRQTADMIKFTCQQPQQRANKIRQGLDILNYRNNEYLRQFGTRISTEMAVVNARVLPAPLLNYHPSSREASFRPNFGQWNLRDKKVATGATLGSWSILAFMNERELRDQTIQGFIRELVNTCQETGMNIHNRNPPLDRANPQGNIEDSLKKIWLKAGNTAKAQPQIILCILPNTGVPLYAEIKRVCDTVIGVASQCVQFKHTLQPKKQYCANVCLKINVKLGGMNSFLHPAHIPFITDKPTIVMGADVTHPAPGNSVRPSIAALCGSMDARASRYAASIRIQSGGTEIIVDLANMVKELLKTFYQTCGRKPERILFYRDGVSEGQFKQVLEKEIYAIRAACQALDKDYKPNITFVVVQKRHHTRFFPIERRDTDRTGNCPPGTVVETDITHPFEFDFYLQSHAGLQGTSRPTHYHVLFDENGFNADGLQTLSYNLCYIYARCTRAVSLVPPVYYADLVCTRARFHSHSGVWSDTESSEEGTGAMATFGVVKQELQRVMYFM</sequence>
<dbReference type="STRING" id="658196.A0A397SS13"/>
<dbReference type="PROSITE" id="PS50822">
    <property type="entry name" value="PIWI"/>
    <property type="match status" value="1"/>
</dbReference>
<evidence type="ECO:0000259" key="3">
    <source>
        <dbReference type="PROSITE" id="PS50822"/>
    </source>
</evidence>
<protein>
    <submittedName>
        <fullName evidence="4">Piwi domain-containing protein</fullName>
    </submittedName>
</protein>
<dbReference type="InterPro" id="IPR003100">
    <property type="entry name" value="PAZ_dom"/>
</dbReference>
<dbReference type="Pfam" id="PF16486">
    <property type="entry name" value="ArgoN"/>
    <property type="match status" value="1"/>
</dbReference>
<dbReference type="Pfam" id="PF02171">
    <property type="entry name" value="Piwi"/>
    <property type="match status" value="1"/>
</dbReference>
<evidence type="ECO:0000259" key="2">
    <source>
        <dbReference type="PROSITE" id="PS50821"/>
    </source>
</evidence>
<dbReference type="Gene3D" id="3.30.420.10">
    <property type="entry name" value="Ribonuclease H-like superfamily/Ribonuclease H"/>
    <property type="match status" value="1"/>
</dbReference>
<evidence type="ECO:0000256" key="1">
    <source>
        <dbReference type="RuleBase" id="RU361178"/>
    </source>
</evidence>
<dbReference type="SUPFAM" id="SSF53098">
    <property type="entry name" value="Ribonuclease H-like"/>
    <property type="match status" value="1"/>
</dbReference>
<dbReference type="InterPro" id="IPR032472">
    <property type="entry name" value="ArgoL2"/>
</dbReference>
<feature type="domain" description="PAZ" evidence="2">
    <location>
        <begin position="220"/>
        <end position="332"/>
    </location>
</feature>
<dbReference type="InterPro" id="IPR032473">
    <property type="entry name" value="Argonaute_Mid_dom"/>
</dbReference>
<dbReference type="PROSITE" id="PS50821">
    <property type="entry name" value="PAZ"/>
    <property type="match status" value="1"/>
</dbReference>
<dbReference type="Pfam" id="PF08699">
    <property type="entry name" value="ArgoL1"/>
    <property type="match status" value="1"/>
</dbReference>
<comment type="caution">
    <text evidence="4">The sequence shown here is derived from an EMBL/GenBank/DDBJ whole genome shotgun (WGS) entry which is preliminary data.</text>
</comment>
<dbReference type="CDD" id="cd04657">
    <property type="entry name" value="Piwi_ago-like"/>
    <property type="match status" value="1"/>
</dbReference>
<dbReference type="AlphaFoldDB" id="A0A397SS13"/>
<evidence type="ECO:0000313" key="4">
    <source>
        <dbReference type="EMBL" id="RIA87406.1"/>
    </source>
</evidence>
<dbReference type="Gene3D" id="3.40.50.2300">
    <property type="match status" value="1"/>
</dbReference>
<dbReference type="GO" id="GO:0003723">
    <property type="term" value="F:RNA binding"/>
    <property type="evidence" value="ECO:0007669"/>
    <property type="project" value="InterPro"/>
</dbReference>
<accession>A0A397SS13</accession>
<dbReference type="OrthoDB" id="10252740at2759"/>
<dbReference type="SUPFAM" id="SSF101690">
    <property type="entry name" value="PAZ domain"/>
    <property type="match status" value="1"/>
</dbReference>
<dbReference type="PANTHER" id="PTHR22891">
    <property type="entry name" value="EUKARYOTIC TRANSLATION INITIATION FACTOR 2C"/>
    <property type="match status" value="1"/>
</dbReference>
<evidence type="ECO:0000313" key="5">
    <source>
        <dbReference type="Proteomes" id="UP000265703"/>
    </source>
</evidence>
<gene>
    <name evidence="4" type="ORF">C1645_878056</name>
</gene>